<dbReference type="Proteomes" id="UP000712600">
    <property type="component" value="Unassembled WGS sequence"/>
</dbReference>
<sequence length="50" mass="6038">MKRYLFIDEKMPKLDEHPCCSWIGSWLCKTVKGRGRRKVPDTIEDWVRKT</sequence>
<gene>
    <name evidence="1" type="ORF">F2Q69_00063909</name>
</gene>
<dbReference type="AlphaFoldDB" id="A0A8S9RG36"/>
<accession>A0A8S9RG36</accession>
<proteinExistence type="predicted"/>
<name>A0A8S9RG36_BRACR</name>
<protein>
    <submittedName>
        <fullName evidence="1">Uncharacterized protein</fullName>
    </submittedName>
</protein>
<dbReference type="EMBL" id="QGKX02000095">
    <property type="protein sequence ID" value="KAF3571860.1"/>
    <property type="molecule type" value="Genomic_DNA"/>
</dbReference>
<evidence type="ECO:0000313" key="1">
    <source>
        <dbReference type="EMBL" id="KAF3571860.1"/>
    </source>
</evidence>
<organism evidence="1 2">
    <name type="scientific">Brassica cretica</name>
    <name type="common">Mustard</name>
    <dbReference type="NCBI Taxonomy" id="69181"/>
    <lineage>
        <taxon>Eukaryota</taxon>
        <taxon>Viridiplantae</taxon>
        <taxon>Streptophyta</taxon>
        <taxon>Embryophyta</taxon>
        <taxon>Tracheophyta</taxon>
        <taxon>Spermatophyta</taxon>
        <taxon>Magnoliopsida</taxon>
        <taxon>eudicotyledons</taxon>
        <taxon>Gunneridae</taxon>
        <taxon>Pentapetalae</taxon>
        <taxon>rosids</taxon>
        <taxon>malvids</taxon>
        <taxon>Brassicales</taxon>
        <taxon>Brassicaceae</taxon>
        <taxon>Brassiceae</taxon>
        <taxon>Brassica</taxon>
    </lineage>
</organism>
<evidence type="ECO:0000313" key="2">
    <source>
        <dbReference type="Proteomes" id="UP000712600"/>
    </source>
</evidence>
<reference evidence="1" key="1">
    <citation type="submission" date="2019-12" db="EMBL/GenBank/DDBJ databases">
        <title>Genome sequencing and annotation of Brassica cretica.</title>
        <authorList>
            <person name="Studholme D.J."/>
            <person name="Sarris P."/>
        </authorList>
    </citation>
    <scope>NUCLEOTIDE SEQUENCE</scope>
    <source>
        <strain evidence="1">PFS-109/04</strain>
        <tissue evidence="1">Leaf</tissue>
    </source>
</reference>
<comment type="caution">
    <text evidence="1">The sequence shown here is derived from an EMBL/GenBank/DDBJ whole genome shotgun (WGS) entry which is preliminary data.</text>
</comment>